<reference evidence="9" key="2">
    <citation type="journal article" date="2021" name="Genome Biol. Evol.">
        <title>Developing a high-quality reference genome for a parasitic bivalve with doubly uniparental inheritance (Bivalvia: Unionida).</title>
        <authorList>
            <person name="Smith C.H."/>
        </authorList>
    </citation>
    <scope>NUCLEOTIDE SEQUENCE</scope>
    <source>
        <strain evidence="9">CHS0354</strain>
        <tissue evidence="9">Mantle</tissue>
    </source>
</reference>
<keyword evidence="1 7" id="KW-0732">Signal</keyword>
<dbReference type="Proteomes" id="UP001195483">
    <property type="component" value="Unassembled WGS sequence"/>
</dbReference>
<evidence type="ECO:0000256" key="3">
    <source>
        <dbReference type="ARBA" id="ARBA00023180"/>
    </source>
</evidence>
<feature type="domain" description="Ig-like" evidence="8">
    <location>
        <begin position="17"/>
        <end position="105"/>
    </location>
</feature>
<keyword evidence="2" id="KW-1015">Disulfide bond</keyword>
<dbReference type="Pfam" id="PF07679">
    <property type="entry name" value="I-set"/>
    <property type="match status" value="1"/>
</dbReference>
<dbReference type="SMART" id="SM00409">
    <property type="entry name" value="IG"/>
    <property type="match status" value="3"/>
</dbReference>
<dbReference type="SUPFAM" id="SSF48726">
    <property type="entry name" value="Immunoglobulin"/>
    <property type="match status" value="2"/>
</dbReference>
<evidence type="ECO:0000256" key="5">
    <source>
        <dbReference type="SAM" id="MobiDB-lite"/>
    </source>
</evidence>
<dbReference type="Pfam" id="PF13927">
    <property type="entry name" value="Ig_3"/>
    <property type="match status" value="1"/>
</dbReference>
<reference evidence="9" key="1">
    <citation type="journal article" date="2021" name="Genome Biol. Evol.">
        <title>A High-Quality Reference Genome for a Parasitic Bivalve with Doubly Uniparental Inheritance (Bivalvia: Unionida).</title>
        <authorList>
            <person name="Smith C.H."/>
        </authorList>
    </citation>
    <scope>NUCLEOTIDE SEQUENCE</scope>
    <source>
        <strain evidence="9">CHS0354</strain>
    </source>
</reference>
<protein>
    <recommendedName>
        <fullName evidence="8">Ig-like domain-containing protein</fullName>
    </recommendedName>
</protein>
<keyword evidence="6" id="KW-0812">Transmembrane</keyword>
<dbReference type="PANTHER" id="PTHR44337:SF20">
    <property type="entry name" value="CARCINOEMBRYONIC ANTIGEN-RELATED CELL ADHESION MOLECULE 5-RELATED"/>
    <property type="match status" value="1"/>
</dbReference>
<keyword evidence="6" id="KW-0472">Membrane</keyword>
<feature type="compositionally biased region" description="Polar residues" evidence="5">
    <location>
        <begin position="398"/>
        <end position="407"/>
    </location>
</feature>
<dbReference type="InterPro" id="IPR052598">
    <property type="entry name" value="IgSF_CEA-related"/>
</dbReference>
<evidence type="ECO:0000256" key="6">
    <source>
        <dbReference type="SAM" id="Phobius"/>
    </source>
</evidence>
<proteinExistence type="predicted"/>
<feature type="domain" description="Ig-like" evidence="8">
    <location>
        <begin position="115"/>
        <end position="194"/>
    </location>
</feature>
<reference evidence="9" key="3">
    <citation type="submission" date="2023-05" db="EMBL/GenBank/DDBJ databases">
        <authorList>
            <person name="Smith C.H."/>
        </authorList>
    </citation>
    <scope>NUCLEOTIDE SEQUENCE</scope>
    <source>
        <strain evidence="9">CHS0354</strain>
        <tissue evidence="9">Mantle</tissue>
    </source>
</reference>
<evidence type="ECO:0000256" key="4">
    <source>
        <dbReference type="ARBA" id="ARBA00023319"/>
    </source>
</evidence>
<feature type="chain" id="PRO_5042048422" description="Ig-like domain-containing protein" evidence="7">
    <location>
        <begin position="26"/>
        <end position="422"/>
    </location>
</feature>
<gene>
    <name evidence="9" type="ORF">CHS0354_026100</name>
</gene>
<keyword evidence="6" id="KW-1133">Transmembrane helix</keyword>
<dbReference type="EMBL" id="JAEAOA010001560">
    <property type="protein sequence ID" value="KAK3583514.1"/>
    <property type="molecule type" value="Genomic_DNA"/>
</dbReference>
<dbReference type="PANTHER" id="PTHR44337">
    <property type="entry name" value="CARCINOEMBRYONIC ANTIGEN-RELATED CELL ADHESION MOLECULE 8"/>
    <property type="match status" value="1"/>
</dbReference>
<dbReference type="PROSITE" id="PS50835">
    <property type="entry name" value="IG_LIKE"/>
    <property type="match status" value="3"/>
</dbReference>
<dbReference type="InterPro" id="IPR003598">
    <property type="entry name" value="Ig_sub2"/>
</dbReference>
<dbReference type="AlphaFoldDB" id="A0AAE0VMM8"/>
<dbReference type="InterPro" id="IPR013783">
    <property type="entry name" value="Ig-like_fold"/>
</dbReference>
<feature type="signal peptide" evidence="7">
    <location>
        <begin position="1"/>
        <end position="25"/>
    </location>
</feature>
<dbReference type="InterPro" id="IPR013098">
    <property type="entry name" value="Ig_I-set"/>
</dbReference>
<evidence type="ECO:0000313" key="9">
    <source>
        <dbReference type="EMBL" id="KAK3583514.1"/>
    </source>
</evidence>
<dbReference type="InterPro" id="IPR007110">
    <property type="entry name" value="Ig-like_dom"/>
</dbReference>
<keyword evidence="3" id="KW-0325">Glycoprotein</keyword>
<accession>A0AAE0VMM8</accession>
<dbReference type="Gene3D" id="2.60.40.10">
    <property type="entry name" value="Immunoglobulins"/>
    <property type="match status" value="3"/>
</dbReference>
<evidence type="ECO:0000256" key="2">
    <source>
        <dbReference type="ARBA" id="ARBA00023157"/>
    </source>
</evidence>
<dbReference type="InterPro" id="IPR036179">
    <property type="entry name" value="Ig-like_dom_sf"/>
</dbReference>
<feature type="region of interest" description="Disordered" evidence="5">
    <location>
        <begin position="356"/>
        <end position="422"/>
    </location>
</feature>
<feature type="compositionally biased region" description="Polar residues" evidence="5">
    <location>
        <begin position="364"/>
        <end position="389"/>
    </location>
</feature>
<name>A0AAE0VMM8_9BIVA</name>
<evidence type="ECO:0000313" key="10">
    <source>
        <dbReference type="Proteomes" id="UP001195483"/>
    </source>
</evidence>
<keyword evidence="4" id="KW-0393">Immunoglobulin domain</keyword>
<dbReference type="InterPro" id="IPR003599">
    <property type="entry name" value="Ig_sub"/>
</dbReference>
<comment type="caution">
    <text evidence="9">The sequence shown here is derived from an EMBL/GenBank/DDBJ whole genome shotgun (WGS) entry which is preliminary data.</text>
</comment>
<dbReference type="SMART" id="SM00408">
    <property type="entry name" value="IGc2"/>
    <property type="match status" value="2"/>
</dbReference>
<feature type="transmembrane region" description="Helical" evidence="6">
    <location>
        <begin position="323"/>
        <end position="346"/>
    </location>
</feature>
<organism evidence="9 10">
    <name type="scientific">Potamilus streckersoni</name>
    <dbReference type="NCBI Taxonomy" id="2493646"/>
    <lineage>
        <taxon>Eukaryota</taxon>
        <taxon>Metazoa</taxon>
        <taxon>Spiralia</taxon>
        <taxon>Lophotrochozoa</taxon>
        <taxon>Mollusca</taxon>
        <taxon>Bivalvia</taxon>
        <taxon>Autobranchia</taxon>
        <taxon>Heteroconchia</taxon>
        <taxon>Palaeoheterodonta</taxon>
        <taxon>Unionida</taxon>
        <taxon>Unionoidea</taxon>
        <taxon>Unionidae</taxon>
        <taxon>Ambleminae</taxon>
        <taxon>Lampsilini</taxon>
        <taxon>Potamilus</taxon>
    </lineage>
</organism>
<evidence type="ECO:0000259" key="8">
    <source>
        <dbReference type="PROSITE" id="PS50835"/>
    </source>
</evidence>
<sequence length="422" mass="46779">MTVMNAIHCCYLFSLFPCIFVSSEALVFFLPDNPKQILAEGNAINITCVYQADAIPLEELQIKRNGQDLKDFKITRSGSLSAPWNKTKMGEKTNASCEDDGDYTCSYGQEEKKHQNISVIRVDHSNSTLSPGKDAVLKCEPRGCSGSSNFTKEVSWSHNGKSLMADEKYNIIQSGSLVIKNADYIDLGPYQCKIILYHGGENKDKLIFPIVNVVLTGLPKVTIEGDKNIYVCENHPVRVLCKTEGYPKPDVMWHVRLENASEKTPNLTEGNQLIIDTFKSIHEGNYTCVATSSMFLQDEVMDSVRILLDRKGHCRPVSEGVNLSVIIGATAAGVIVIILVVGILVYHKRKGFCKHSDEKEKSSLNENETSSSKEGNIQLEPKSSNNQHSSAHEPLLPDSTTHENSVTTPPPKPPRTFSFNKQ</sequence>
<evidence type="ECO:0000256" key="1">
    <source>
        <dbReference type="ARBA" id="ARBA00022729"/>
    </source>
</evidence>
<keyword evidence="10" id="KW-1185">Reference proteome</keyword>
<feature type="domain" description="Ig-like" evidence="8">
    <location>
        <begin position="219"/>
        <end position="301"/>
    </location>
</feature>
<evidence type="ECO:0000256" key="7">
    <source>
        <dbReference type="SAM" id="SignalP"/>
    </source>
</evidence>